<protein>
    <submittedName>
        <fullName evidence="2">Uncharacterized protein</fullName>
    </submittedName>
</protein>
<dbReference type="EMBL" id="JBBNAF010000010">
    <property type="protein sequence ID" value="KAK9106824.1"/>
    <property type="molecule type" value="Genomic_DNA"/>
</dbReference>
<name>A0AAP0FLW5_9MAGN</name>
<organism evidence="2 3">
    <name type="scientific">Stephania yunnanensis</name>
    <dbReference type="NCBI Taxonomy" id="152371"/>
    <lineage>
        <taxon>Eukaryota</taxon>
        <taxon>Viridiplantae</taxon>
        <taxon>Streptophyta</taxon>
        <taxon>Embryophyta</taxon>
        <taxon>Tracheophyta</taxon>
        <taxon>Spermatophyta</taxon>
        <taxon>Magnoliopsida</taxon>
        <taxon>Ranunculales</taxon>
        <taxon>Menispermaceae</taxon>
        <taxon>Menispermoideae</taxon>
        <taxon>Cissampelideae</taxon>
        <taxon>Stephania</taxon>
    </lineage>
</organism>
<comment type="caution">
    <text evidence="2">The sequence shown here is derived from an EMBL/GenBank/DDBJ whole genome shotgun (WGS) entry which is preliminary data.</text>
</comment>
<sequence>MTVGVGGEVANKKKVEGRRRGIAKASGWKQKARRREKGPGGEAELEAKEIEGPKFFLGFSGNGRPVEKEKRKRGRVREGRIAIGKPRR</sequence>
<accession>A0AAP0FLW5</accession>
<evidence type="ECO:0000256" key="1">
    <source>
        <dbReference type="SAM" id="MobiDB-lite"/>
    </source>
</evidence>
<dbReference type="Proteomes" id="UP001420932">
    <property type="component" value="Unassembled WGS sequence"/>
</dbReference>
<evidence type="ECO:0000313" key="2">
    <source>
        <dbReference type="EMBL" id="KAK9106824.1"/>
    </source>
</evidence>
<feature type="region of interest" description="Disordered" evidence="1">
    <location>
        <begin position="1"/>
        <end position="88"/>
    </location>
</feature>
<reference evidence="2 3" key="1">
    <citation type="submission" date="2024-01" db="EMBL/GenBank/DDBJ databases">
        <title>Genome assemblies of Stephania.</title>
        <authorList>
            <person name="Yang L."/>
        </authorList>
    </citation>
    <scope>NUCLEOTIDE SEQUENCE [LARGE SCALE GENOMIC DNA]</scope>
    <source>
        <strain evidence="2">YNDBR</strain>
        <tissue evidence="2">Leaf</tissue>
    </source>
</reference>
<keyword evidence="3" id="KW-1185">Reference proteome</keyword>
<proteinExistence type="predicted"/>
<dbReference type="AlphaFoldDB" id="A0AAP0FLW5"/>
<gene>
    <name evidence="2" type="ORF">Syun_022835</name>
</gene>
<evidence type="ECO:0000313" key="3">
    <source>
        <dbReference type="Proteomes" id="UP001420932"/>
    </source>
</evidence>